<proteinExistence type="inferred from homology"/>
<evidence type="ECO:0000256" key="5">
    <source>
        <dbReference type="ARBA" id="ARBA00022692"/>
    </source>
</evidence>
<evidence type="ECO:0000259" key="9">
    <source>
        <dbReference type="PROSITE" id="PS51012"/>
    </source>
</evidence>
<protein>
    <submittedName>
        <fullName evidence="10">ABC transporter permease</fullName>
    </submittedName>
</protein>
<feature type="transmembrane region" description="Helical" evidence="8">
    <location>
        <begin position="315"/>
        <end position="336"/>
    </location>
</feature>
<sequence>MHRFLASIKKEFLLLLRDPGGLVILFIMPIILVITITLIQDATFKSVSSNSIDILLVDKDQGKLSNEIQKSFSDIEFLDPISKIGETPLTEETAKQLVAAGEYQLAVVIPEGLSIELQKQIDKNITKILEEFEGTEDSLKVPPINEKVPSNKVVKLYFDPITQETFRSSVIFAVDKLVASIETRSIYEAFEKELGESESLKSFNRDNFVKYDQINPSLSGKSVLPNSVQHNIPAWTLFAIFFMILPLSLNLVHEKGQGTFIRLQTTPAKYGTIIAGKAFLFLLVSLLQFTLILLLGIFVFPKLGLPVLDLGDHLGLLYLVALSSGLAAIGLGILLGTVFNSHEQAAPFGAVLVVLLAAIGGVWVPVFAMPDTMQMIAKVSPMNWGLEAFYDCFLRKGSLKDILPEIGLLIVFFISTIVIAILYYEKKKTV</sequence>
<dbReference type="PANTHER" id="PTHR30294">
    <property type="entry name" value="MEMBRANE COMPONENT OF ABC TRANSPORTER YHHJ-RELATED"/>
    <property type="match status" value="1"/>
</dbReference>
<evidence type="ECO:0000256" key="4">
    <source>
        <dbReference type="ARBA" id="ARBA00022475"/>
    </source>
</evidence>
<evidence type="ECO:0000256" key="8">
    <source>
        <dbReference type="SAM" id="Phobius"/>
    </source>
</evidence>
<dbReference type="Gene3D" id="3.40.1710.10">
    <property type="entry name" value="abc type-2 transporter like domain"/>
    <property type="match status" value="1"/>
</dbReference>
<dbReference type="PANTHER" id="PTHR30294:SF38">
    <property type="entry name" value="TRANSPORT PERMEASE PROTEIN"/>
    <property type="match status" value="1"/>
</dbReference>
<reference evidence="10 11" key="1">
    <citation type="journal article" date="2019" name="Int. J. Syst. Evol. Microbiol.">
        <title>The Global Catalogue of Microorganisms (GCM) 10K type strain sequencing project: providing services to taxonomists for standard genome sequencing and annotation.</title>
        <authorList>
            <consortium name="The Broad Institute Genomics Platform"/>
            <consortium name="The Broad Institute Genome Sequencing Center for Infectious Disease"/>
            <person name="Wu L."/>
            <person name="Ma J."/>
        </authorList>
    </citation>
    <scope>NUCLEOTIDE SEQUENCE [LARGE SCALE GENOMIC DNA]</scope>
    <source>
        <strain evidence="10 11">JCM 15974</strain>
    </source>
</reference>
<feature type="transmembrane region" description="Helical" evidence="8">
    <location>
        <begin position="279"/>
        <end position="300"/>
    </location>
</feature>
<dbReference type="RefSeq" id="WP_343912804.1">
    <property type="nucleotide sequence ID" value="NZ_BAAAGE010000002.1"/>
</dbReference>
<keyword evidence="4" id="KW-1003">Cell membrane</keyword>
<comment type="caution">
    <text evidence="10">The sequence shown here is derived from an EMBL/GenBank/DDBJ whole genome shotgun (WGS) entry which is preliminary data.</text>
</comment>
<feature type="transmembrane region" description="Helical" evidence="8">
    <location>
        <begin position="21"/>
        <end position="39"/>
    </location>
</feature>
<feature type="transmembrane region" description="Helical" evidence="8">
    <location>
        <begin position="348"/>
        <end position="368"/>
    </location>
</feature>
<keyword evidence="11" id="KW-1185">Reference proteome</keyword>
<name>A0ABN1IXH1_9FLAO</name>
<organism evidence="10 11">
    <name type="scientific">Aquimarina litoralis</name>
    <dbReference type="NCBI Taxonomy" id="584605"/>
    <lineage>
        <taxon>Bacteria</taxon>
        <taxon>Pseudomonadati</taxon>
        <taxon>Bacteroidota</taxon>
        <taxon>Flavobacteriia</taxon>
        <taxon>Flavobacteriales</taxon>
        <taxon>Flavobacteriaceae</taxon>
        <taxon>Aquimarina</taxon>
    </lineage>
</organism>
<dbReference type="PROSITE" id="PS51012">
    <property type="entry name" value="ABC_TM2"/>
    <property type="match status" value="1"/>
</dbReference>
<keyword evidence="3" id="KW-0813">Transport</keyword>
<keyword evidence="7 8" id="KW-0472">Membrane</keyword>
<keyword evidence="5 8" id="KW-0812">Transmembrane</keyword>
<gene>
    <name evidence="10" type="ORF">GCM10009430_26860</name>
</gene>
<feature type="transmembrane region" description="Helical" evidence="8">
    <location>
        <begin position="406"/>
        <end position="424"/>
    </location>
</feature>
<dbReference type="EMBL" id="BAAAGE010000002">
    <property type="protein sequence ID" value="GAA0723424.1"/>
    <property type="molecule type" value="Genomic_DNA"/>
</dbReference>
<dbReference type="InterPro" id="IPR051449">
    <property type="entry name" value="ABC-2_transporter_component"/>
</dbReference>
<comment type="subcellular location">
    <subcellularLocation>
        <location evidence="1">Cell membrane</location>
        <topology evidence="1">Multi-pass membrane protein</topology>
    </subcellularLocation>
</comment>
<evidence type="ECO:0000313" key="10">
    <source>
        <dbReference type="EMBL" id="GAA0723424.1"/>
    </source>
</evidence>
<dbReference type="InterPro" id="IPR013525">
    <property type="entry name" value="ABC2_TM"/>
</dbReference>
<accession>A0ABN1IXH1</accession>
<dbReference type="Pfam" id="PF12698">
    <property type="entry name" value="ABC2_membrane_3"/>
    <property type="match status" value="1"/>
</dbReference>
<dbReference type="Proteomes" id="UP001501758">
    <property type="component" value="Unassembled WGS sequence"/>
</dbReference>
<evidence type="ECO:0000256" key="7">
    <source>
        <dbReference type="ARBA" id="ARBA00023136"/>
    </source>
</evidence>
<keyword evidence="6 8" id="KW-1133">Transmembrane helix</keyword>
<feature type="transmembrane region" description="Helical" evidence="8">
    <location>
        <begin position="232"/>
        <end position="252"/>
    </location>
</feature>
<dbReference type="InterPro" id="IPR047817">
    <property type="entry name" value="ABC2_TM_bact-type"/>
</dbReference>
<comment type="similarity">
    <text evidence="2">Belongs to the ABC-2 integral membrane protein family.</text>
</comment>
<evidence type="ECO:0000313" key="11">
    <source>
        <dbReference type="Proteomes" id="UP001501758"/>
    </source>
</evidence>
<evidence type="ECO:0000256" key="2">
    <source>
        <dbReference type="ARBA" id="ARBA00007783"/>
    </source>
</evidence>
<feature type="domain" description="ABC transmembrane type-2" evidence="9">
    <location>
        <begin position="171"/>
        <end position="427"/>
    </location>
</feature>
<evidence type="ECO:0000256" key="6">
    <source>
        <dbReference type="ARBA" id="ARBA00022989"/>
    </source>
</evidence>
<evidence type="ECO:0000256" key="3">
    <source>
        <dbReference type="ARBA" id="ARBA00022448"/>
    </source>
</evidence>
<evidence type="ECO:0000256" key="1">
    <source>
        <dbReference type="ARBA" id="ARBA00004651"/>
    </source>
</evidence>